<name>K0Q1I7_9HYPH</name>
<dbReference type="Gene3D" id="3.30.420.10">
    <property type="entry name" value="Ribonuclease H-like superfamily/Ribonuclease H"/>
    <property type="match status" value="1"/>
</dbReference>
<accession>K0Q1I7</accession>
<dbReference type="GO" id="GO:0003676">
    <property type="term" value="F:nucleic acid binding"/>
    <property type="evidence" value="ECO:0007669"/>
    <property type="project" value="InterPro"/>
</dbReference>
<dbReference type="InterPro" id="IPR001584">
    <property type="entry name" value="Integrase_cat-core"/>
</dbReference>
<evidence type="ECO:0000259" key="1">
    <source>
        <dbReference type="PROSITE" id="PS50994"/>
    </source>
</evidence>
<dbReference type="Pfam" id="PF00665">
    <property type="entry name" value="rve"/>
    <property type="match status" value="1"/>
</dbReference>
<protein>
    <submittedName>
        <fullName evidence="2">Integrase catalytic region</fullName>
    </submittedName>
</protein>
<evidence type="ECO:0000313" key="2">
    <source>
        <dbReference type="EMBL" id="CCM80258.1"/>
    </source>
</evidence>
<dbReference type="EMBL" id="CANI01000086">
    <property type="protein sequence ID" value="CCM80258.1"/>
    <property type="molecule type" value="Genomic_DNA"/>
</dbReference>
<keyword evidence="3" id="KW-1185">Reference proteome</keyword>
<dbReference type="Proteomes" id="UP000009319">
    <property type="component" value="Unassembled WGS sequence"/>
</dbReference>
<dbReference type="PROSITE" id="PS50994">
    <property type="entry name" value="INTEGRASE"/>
    <property type="match status" value="1"/>
</dbReference>
<feature type="domain" description="Integrase catalytic" evidence="1">
    <location>
        <begin position="171"/>
        <end position="337"/>
    </location>
</feature>
<sequence>MPFRFGGRMVGRISMATRSELTEAIIERYRLAPRDDKCRILDEFVAVTGYHRKHAIRVLNRHEKKPPLRRTSSLRYGQDVREGLIVLWEASERLCSKRLRPMIPVLLPALERHGRLELGDELRQKLMTVSPATIDRLLTEVRIIARGGQRRRAGMSSAVRRSVPVRTFGDWNDPPPGFVEVDFVAHSGTSSAGNFVQTMVLTDIATGWTECVPVRTRDSSNVIVAIKCARSLFPFPLLGVDFDNDSAFMNALVVSWCRSEGLEVTRCRAYRKNDQAHVEQKNGAIVRRLVGYGRFVGAEATTCLSQLYEVVRLHGNLFQPSFKLQEKTRIGARVIKRYHPPVPPAARVLAHPDIAEDDKKRLRALLETADPVLLFAGVRAAQEELGNRVDRRGLNAKITEPLVLDLQSFAANLKTAWQNGERRPTHRRPYRRTKPRAKAPSMFEPFEALITGWLKEEPNVSAVSVLQRLSDIDPARFTKRNLRMMQRLVRTWRMEAAGLVILDGGWIRSVPISPATIAAGDSGTVGSAMLGNISG</sequence>
<dbReference type="STRING" id="1211777.BN77_p230002"/>
<gene>
    <name evidence="2" type="ORF">BN77_p230002</name>
</gene>
<reference evidence="2 3" key="1">
    <citation type="journal article" date="2013" name="Genome Announc.">
        <title>Draft Genome Sequence of Rhizobium mesoamericanum STM3625, a Nitrogen-Fixing Symbiont of Mimosa pudica Isolated in French Guiana (South America).</title>
        <authorList>
            <person name="Moulin L."/>
            <person name="Mornico D."/>
            <person name="Melkonian R."/>
            <person name="Klonowska A."/>
        </authorList>
    </citation>
    <scope>NUCLEOTIDE SEQUENCE [LARGE SCALE GENOMIC DNA]</scope>
    <source>
        <strain evidence="2 3">STM3625</strain>
    </source>
</reference>
<dbReference type="GO" id="GO:0015074">
    <property type="term" value="P:DNA integration"/>
    <property type="evidence" value="ECO:0007669"/>
    <property type="project" value="InterPro"/>
</dbReference>
<organism evidence="2 3">
    <name type="scientific">Rhizobium mesoamericanum STM3625</name>
    <dbReference type="NCBI Taxonomy" id="1211777"/>
    <lineage>
        <taxon>Bacteria</taxon>
        <taxon>Pseudomonadati</taxon>
        <taxon>Pseudomonadota</taxon>
        <taxon>Alphaproteobacteria</taxon>
        <taxon>Hyphomicrobiales</taxon>
        <taxon>Rhizobiaceae</taxon>
        <taxon>Rhizobium/Agrobacterium group</taxon>
        <taxon>Rhizobium</taxon>
    </lineage>
</organism>
<dbReference type="InterPro" id="IPR036397">
    <property type="entry name" value="RNaseH_sf"/>
</dbReference>
<proteinExistence type="predicted"/>
<dbReference type="SUPFAM" id="SSF53098">
    <property type="entry name" value="Ribonuclease H-like"/>
    <property type="match status" value="1"/>
</dbReference>
<dbReference type="InterPro" id="IPR012337">
    <property type="entry name" value="RNaseH-like_sf"/>
</dbReference>
<dbReference type="eggNOG" id="COG2801">
    <property type="taxonomic scope" value="Bacteria"/>
</dbReference>
<dbReference type="HOGENOM" id="CLU_029113_2_0_5"/>
<comment type="caution">
    <text evidence="2">The sequence shown here is derived from an EMBL/GenBank/DDBJ whole genome shotgun (WGS) entry which is preliminary data.</text>
</comment>
<evidence type="ECO:0000313" key="3">
    <source>
        <dbReference type="Proteomes" id="UP000009319"/>
    </source>
</evidence>
<dbReference type="AlphaFoldDB" id="K0Q1I7"/>